<dbReference type="EMBL" id="FCQH01000019">
    <property type="protein sequence ID" value="CVL07076.1"/>
    <property type="molecule type" value="Genomic_DNA"/>
</dbReference>
<dbReference type="Proteomes" id="UP000184255">
    <property type="component" value="Unassembled WGS sequence"/>
</dbReference>
<gene>
    <name evidence="1" type="ORF">FMAN_15249</name>
</gene>
<organism evidence="1 2">
    <name type="scientific">Fusarium mangiferae</name>
    <name type="common">Mango malformation disease fungus</name>
    <dbReference type="NCBI Taxonomy" id="192010"/>
    <lineage>
        <taxon>Eukaryota</taxon>
        <taxon>Fungi</taxon>
        <taxon>Dikarya</taxon>
        <taxon>Ascomycota</taxon>
        <taxon>Pezizomycotina</taxon>
        <taxon>Sordariomycetes</taxon>
        <taxon>Hypocreomycetidae</taxon>
        <taxon>Hypocreales</taxon>
        <taxon>Nectriaceae</taxon>
        <taxon>Fusarium</taxon>
        <taxon>Fusarium fujikuroi species complex</taxon>
    </lineage>
</organism>
<dbReference type="VEuPathDB" id="FungiDB:FMAN_15249"/>
<evidence type="ECO:0008006" key="3">
    <source>
        <dbReference type="Google" id="ProtNLM"/>
    </source>
</evidence>
<dbReference type="AlphaFoldDB" id="A0A1L7UIU3"/>
<sequence length="433" mass="47902">MDGRQLLLIVCSDADGEDVPVDEGVGTSALRPSPSQLISEYSIQATTTIEQGSREFESQWDKASANCRSKSDAPAMLELLTKVSVGRPVTTAGAWNPDLTSQAIVVCTMAEAVEIFHQGPLRMPVLVKEASESSSRMTISNFLDTLSMRDSLDIHDFSKPLEKHKDGQPINVHMPDRYPSAEVVRIFNERRTSDGLPVNLLNLGCQKENAVPAYFSNNRDYDPMHMRTDNGKLEQPEWRDLDNCLVFHLLTSKGAAHLQHVDSHGVYTTALTEVTRKLWLVWLGLELEDLETHEVPDGGVAILIDEGDMLIQPTNILHVPITLEDMLITGTMYWHSSHLLDILSHTKAQVKDPTLTNETIARQFLPKMKSLLRHWEVDLADPPKKPPYTWPPAEPLADCVKIVQVGFTSNAGLVVPNIFRSGSTTVASAKGGA</sequence>
<comment type="caution">
    <text evidence="1">The sequence shown here is derived from an EMBL/GenBank/DDBJ whole genome shotgun (WGS) entry which is preliminary data.</text>
</comment>
<proteinExistence type="predicted"/>
<evidence type="ECO:0000313" key="2">
    <source>
        <dbReference type="Proteomes" id="UP000184255"/>
    </source>
</evidence>
<protein>
    <recommendedName>
        <fullName evidence="3">JmjC domain-containing protein</fullName>
    </recommendedName>
</protein>
<dbReference type="RefSeq" id="XP_041690271.1">
    <property type="nucleotide sequence ID" value="XM_041824830.1"/>
</dbReference>
<name>A0A1L7UIU3_FUSMA</name>
<evidence type="ECO:0000313" key="1">
    <source>
        <dbReference type="EMBL" id="CVL07076.1"/>
    </source>
</evidence>
<keyword evidence="2" id="KW-1185">Reference proteome</keyword>
<accession>A0A1L7UIU3</accession>
<reference evidence="2" key="1">
    <citation type="journal article" date="2016" name="Genome Biol. Evol.">
        <title>Comparative 'omics' of the Fusarium fujikuroi species complex highlights differences in genetic potential and metabolite synthesis.</title>
        <authorList>
            <person name="Niehaus E.-M."/>
            <person name="Muensterkoetter M."/>
            <person name="Proctor R.H."/>
            <person name="Brown D.W."/>
            <person name="Sharon A."/>
            <person name="Idan Y."/>
            <person name="Oren-Young L."/>
            <person name="Sieber C.M."/>
            <person name="Novak O."/>
            <person name="Pencik A."/>
            <person name="Tarkowska D."/>
            <person name="Hromadova K."/>
            <person name="Freeman S."/>
            <person name="Maymon M."/>
            <person name="Elazar M."/>
            <person name="Youssef S.A."/>
            <person name="El-Shabrawy E.S.M."/>
            <person name="Shalaby A.B.A."/>
            <person name="Houterman P."/>
            <person name="Brock N.L."/>
            <person name="Burkhardt I."/>
            <person name="Tsavkelova E.A."/>
            <person name="Dickschat J.S."/>
            <person name="Galuszka P."/>
            <person name="Gueldener U."/>
            <person name="Tudzynski B."/>
        </authorList>
    </citation>
    <scope>NUCLEOTIDE SEQUENCE [LARGE SCALE GENOMIC DNA]</scope>
    <source>
        <strain evidence="2">MRC7560</strain>
    </source>
</reference>
<dbReference type="GeneID" id="65094491"/>